<reference evidence="2 3" key="1">
    <citation type="submission" date="2008-09" db="EMBL/GenBank/DDBJ databases">
        <authorList>
            <person name="Tantoco A.T."/>
            <person name="Edgar R.H."/>
            <person name="Ko C."/>
            <person name="Chambers R.A."/>
            <person name="Jacobs-Sera D."/>
            <person name="Hendrix R.W."/>
            <person name="Hatfull G.F."/>
        </authorList>
    </citation>
    <scope>NUCLEOTIDE SEQUENCE [LARGE SCALE GENOMIC DNA]</scope>
</reference>
<evidence type="ECO:0000256" key="1">
    <source>
        <dbReference type="SAM" id="MobiDB-lite"/>
    </source>
</evidence>
<feature type="region of interest" description="Disordered" evidence="1">
    <location>
        <begin position="90"/>
        <end position="123"/>
    </location>
</feature>
<dbReference type="EMBL" id="FJ174691">
    <property type="protein sequence ID" value="ACI12483.1"/>
    <property type="molecule type" value="Genomic_DNA"/>
</dbReference>
<sequence>MSNTVGVVGILAAFVLLFLWVSSAWRTHNAIERNRRETAELRKEAESIRNLAESDRKRIRSLETHMLRFTEPEAIADDMERTADLIEARMAGRQSMPRPGAAPNARISKLKNRQGKSGWDKSR</sequence>
<keyword evidence="3" id="KW-1185">Reference proteome</keyword>
<proteinExistence type="predicted"/>
<evidence type="ECO:0000313" key="2">
    <source>
        <dbReference type="EMBL" id="ACI12483.1"/>
    </source>
</evidence>
<dbReference type="RefSeq" id="YP_002242124.1">
    <property type="nucleotide sequence ID" value="NC_011292.1"/>
</dbReference>
<accession>B5U537</accession>
<gene>
    <name evidence="2" type="primary">67</name>
    <name evidence="2" type="ORF">KONSTANTINE_67</name>
</gene>
<organism evidence="2 3">
    <name type="scientific">Mycobacterium phage Konstantine</name>
    <dbReference type="NCBI Taxonomy" id="563121"/>
    <lineage>
        <taxon>Viruses</taxon>
        <taxon>Duplodnaviria</taxon>
        <taxon>Heunggongvirae</taxon>
        <taxon>Uroviricota</taxon>
        <taxon>Caudoviricetes</taxon>
        <taxon>Konstantinevirus</taxon>
        <taxon>Konstantinevirus konstantine</taxon>
    </lineage>
</organism>
<name>B5U537_9CAUD</name>
<dbReference type="KEGG" id="vg:6940769"/>
<evidence type="ECO:0000313" key="3">
    <source>
        <dbReference type="Proteomes" id="UP000002183"/>
    </source>
</evidence>
<dbReference type="Proteomes" id="UP000002183">
    <property type="component" value="Segment"/>
</dbReference>
<protein>
    <submittedName>
        <fullName evidence="2">Uncharacterized protein</fullName>
    </submittedName>
</protein>
<dbReference type="GeneID" id="6940769"/>